<name>A0ABD5C850_9BURK</name>
<protein>
    <submittedName>
        <fullName evidence="1">NADPH:quinone reductase-like Zn-dependent oxidoreductase</fullName>
    </submittedName>
</protein>
<evidence type="ECO:0000313" key="1">
    <source>
        <dbReference type="EMBL" id="MDR6201366.1"/>
    </source>
</evidence>
<dbReference type="Gene3D" id="3.90.180.10">
    <property type="entry name" value="Medium-chain alcohol dehydrogenases, catalytic domain"/>
    <property type="match status" value="1"/>
</dbReference>
<proteinExistence type="predicted"/>
<dbReference type="AlphaFoldDB" id="A0ABD5C850"/>
<gene>
    <name evidence="1" type="ORF">QF025_000086</name>
</gene>
<reference evidence="1 2" key="1">
    <citation type="submission" date="2023-08" db="EMBL/GenBank/DDBJ databases">
        <title>Genome sequencing of plant associated microbes to promote plant fitness in Sorghum bicolor and Oryza sativa.</title>
        <authorList>
            <person name="Coleman-Derr D."/>
        </authorList>
    </citation>
    <scope>NUCLEOTIDE SEQUENCE [LARGE SCALE GENOMIC DNA]</scope>
    <source>
        <strain evidence="1 2">SLBN-33</strain>
    </source>
</reference>
<comment type="caution">
    <text evidence="1">The sequence shown here is derived from an EMBL/GenBank/DDBJ whole genome shotgun (WGS) entry which is preliminary data.</text>
</comment>
<evidence type="ECO:0000313" key="2">
    <source>
        <dbReference type="Proteomes" id="UP001245184"/>
    </source>
</evidence>
<dbReference type="Proteomes" id="UP001245184">
    <property type="component" value="Unassembled WGS sequence"/>
</dbReference>
<organism evidence="1 2">
    <name type="scientific">Paraburkholderia graminis</name>
    <dbReference type="NCBI Taxonomy" id="60548"/>
    <lineage>
        <taxon>Bacteria</taxon>
        <taxon>Pseudomonadati</taxon>
        <taxon>Pseudomonadota</taxon>
        <taxon>Betaproteobacteria</taxon>
        <taxon>Burkholderiales</taxon>
        <taxon>Burkholderiaceae</taxon>
        <taxon>Paraburkholderia</taxon>
    </lineage>
</organism>
<dbReference type="EMBL" id="JAVIZN010000002">
    <property type="protein sequence ID" value="MDR6201366.1"/>
    <property type="molecule type" value="Genomic_DNA"/>
</dbReference>
<accession>A0ABD5C850</accession>
<sequence length="35" mass="4056">MLKPVIDKVFPLEQIVDAHRYLESNQQFGKIVVTV</sequence>
<dbReference type="Pfam" id="PF13602">
    <property type="entry name" value="ADH_zinc_N_2"/>
    <property type="match status" value="1"/>
</dbReference>